<dbReference type="GO" id="GO:0016788">
    <property type="term" value="F:hydrolase activity, acting on ester bonds"/>
    <property type="evidence" value="ECO:0007669"/>
    <property type="project" value="EnsemblFungi"/>
</dbReference>
<feature type="domain" description="SGNH hydrolase-type esterase" evidence="1">
    <location>
        <begin position="9"/>
        <end position="197"/>
    </location>
</feature>
<dbReference type="EMBL" id="CP002500">
    <property type="protein sequence ID" value="AET39665.1"/>
    <property type="molecule type" value="Genomic_DNA"/>
</dbReference>
<evidence type="ECO:0000313" key="2">
    <source>
        <dbReference type="EMBL" id="AET39665.1"/>
    </source>
</evidence>
<dbReference type="InterPro" id="IPR013830">
    <property type="entry name" value="SGNH_hydro"/>
</dbReference>
<accession>G8JSE3</accession>
<protein>
    <recommendedName>
        <fullName evidence="1">SGNH hydrolase-type esterase domain-containing protein</fullName>
    </recommendedName>
</protein>
<dbReference type="InParanoid" id="G8JSE3"/>
<dbReference type="GO" id="GO:0006083">
    <property type="term" value="P:acetate metabolic process"/>
    <property type="evidence" value="ECO:0007669"/>
    <property type="project" value="EnsemblFungi"/>
</dbReference>
<dbReference type="CDD" id="cd01838">
    <property type="entry name" value="Isoamyl_acetate_hydrolase_like"/>
    <property type="match status" value="1"/>
</dbReference>
<dbReference type="FunFam" id="3.40.50.1110:FF:000022">
    <property type="entry name" value="Isoamyl acetate-hydrolyzing esterase"/>
    <property type="match status" value="1"/>
</dbReference>
<dbReference type="eggNOG" id="KOG3035">
    <property type="taxonomic scope" value="Eukaryota"/>
</dbReference>
<keyword evidence="3" id="KW-1185">Reference proteome</keyword>
<dbReference type="RefSeq" id="XP_003646482.1">
    <property type="nucleotide sequence ID" value="XM_003646434.1"/>
</dbReference>
<sequence length="235" mass="26689">MDYKKFLMFGDSITEYAFQPRTLPDSSKASFCFGGALTSAYVRRLQVLQRGFSGYNSRWGLKLLPKILDVEDDIVIAYVFFGTNDAARGNHQEVPIDEYKNNISDIIKMLQANGIKVILVGPGLLDSDKWRVTDNIGRCGDRSSEYHKVYSDALQELSKEFSTGFVNLFDAFLKQGGDNWRDLLSDGLHYSGQGYEIFYNELMSVIKQKYPDLAPENLPFKFPLWEEVSIDGSNI</sequence>
<reference evidence="3" key="1">
    <citation type="journal article" date="2012" name="G3 (Bethesda)">
        <title>Pichia sorbitophila, an interspecies yeast hybrid reveals early steps of genome resolution following polyploidization.</title>
        <authorList>
            <person name="Leh Louis V."/>
            <person name="Despons L."/>
            <person name="Friedrich A."/>
            <person name="Martin T."/>
            <person name="Durrens P."/>
            <person name="Casaregola S."/>
            <person name="Neuveglise C."/>
            <person name="Fairhead C."/>
            <person name="Marck C."/>
            <person name="Cruz J.A."/>
            <person name="Straub M.L."/>
            <person name="Kugler V."/>
            <person name="Sacerdot C."/>
            <person name="Uzunov Z."/>
            <person name="Thierry A."/>
            <person name="Weiss S."/>
            <person name="Bleykasten C."/>
            <person name="De Montigny J."/>
            <person name="Jacques N."/>
            <person name="Jung P."/>
            <person name="Lemaire M."/>
            <person name="Mallet S."/>
            <person name="Morel G."/>
            <person name="Richard G.F."/>
            <person name="Sarkar A."/>
            <person name="Savel G."/>
            <person name="Schacherer J."/>
            <person name="Seret M.L."/>
            <person name="Talla E."/>
            <person name="Samson G."/>
            <person name="Jubin C."/>
            <person name="Poulain J."/>
            <person name="Vacherie B."/>
            <person name="Barbe V."/>
            <person name="Pelletier E."/>
            <person name="Sherman D.J."/>
            <person name="Westhof E."/>
            <person name="Weissenbach J."/>
            <person name="Baret P.V."/>
            <person name="Wincker P."/>
            <person name="Gaillardin C."/>
            <person name="Dujon B."/>
            <person name="Souciet J.L."/>
        </authorList>
    </citation>
    <scope>NUCLEOTIDE SEQUENCE [LARGE SCALE GENOMIC DNA]</scope>
    <source>
        <strain evidence="3">CBS 270.75 / DBVPG 7215 / KCTC 17166 / NRRL Y-17582</strain>
    </source>
</reference>
<dbReference type="GeneID" id="11470189"/>
<evidence type="ECO:0000313" key="3">
    <source>
        <dbReference type="Proteomes" id="UP000006790"/>
    </source>
</evidence>
<proteinExistence type="predicted"/>
<evidence type="ECO:0000259" key="1">
    <source>
        <dbReference type="Pfam" id="PF13472"/>
    </source>
</evidence>
<dbReference type="OrthoDB" id="671439at2759"/>
<dbReference type="OMA" id="VIWPKVI"/>
<dbReference type="Gene3D" id="3.40.50.1110">
    <property type="entry name" value="SGNH hydrolase"/>
    <property type="match status" value="1"/>
</dbReference>
<gene>
    <name evidence="2" type="ordered locus">Ecym_4642</name>
</gene>
<dbReference type="InterPro" id="IPR036514">
    <property type="entry name" value="SGNH_hydro_sf"/>
</dbReference>
<dbReference type="Pfam" id="PF13472">
    <property type="entry name" value="Lipase_GDSL_2"/>
    <property type="match status" value="1"/>
</dbReference>
<dbReference type="InterPro" id="IPR045136">
    <property type="entry name" value="Iah1-like"/>
</dbReference>
<dbReference type="Proteomes" id="UP000006790">
    <property type="component" value="Chromosome 4"/>
</dbReference>
<dbReference type="HOGENOM" id="CLU_051989_0_2_1"/>
<dbReference type="STRING" id="931890.G8JSE3"/>
<organism evidence="2 3">
    <name type="scientific">Eremothecium cymbalariae (strain CBS 270.75 / DBVPG 7215 / KCTC 17166 / NRRL Y-17582)</name>
    <name type="common">Yeast</name>
    <dbReference type="NCBI Taxonomy" id="931890"/>
    <lineage>
        <taxon>Eukaryota</taxon>
        <taxon>Fungi</taxon>
        <taxon>Dikarya</taxon>
        <taxon>Ascomycota</taxon>
        <taxon>Saccharomycotina</taxon>
        <taxon>Saccharomycetes</taxon>
        <taxon>Saccharomycetales</taxon>
        <taxon>Saccharomycetaceae</taxon>
        <taxon>Eremothecium</taxon>
    </lineage>
</organism>
<dbReference type="AlphaFoldDB" id="G8JSE3"/>
<dbReference type="KEGG" id="erc:Ecym_4642"/>
<dbReference type="PANTHER" id="PTHR14209">
    <property type="entry name" value="ISOAMYL ACETATE-HYDROLYZING ESTERASE 1"/>
    <property type="match status" value="1"/>
</dbReference>
<dbReference type="FunCoup" id="G8JSE3">
    <property type="interactions" value="226"/>
</dbReference>
<dbReference type="PANTHER" id="PTHR14209:SF19">
    <property type="entry name" value="ISOAMYL ACETATE-HYDROLYZING ESTERASE 1 HOMOLOG"/>
    <property type="match status" value="1"/>
</dbReference>
<dbReference type="SUPFAM" id="SSF52266">
    <property type="entry name" value="SGNH hydrolase"/>
    <property type="match status" value="1"/>
</dbReference>
<name>G8JSE3_ERECY</name>